<dbReference type="GO" id="GO:0006520">
    <property type="term" value="P:amino acid metabolic process"/>
    <property type="evidence" value="ECO:0007669"/>
    <property type="project" value="InterPro"/>
</dbReference>
<comment type="subunit">
    <text evidence="5">The basic unit is a heterodimer which dimerizes to form tetramers. The heterotetramers trimerize; 6 large subunits form a core ring with 6 small subunits projecting outwards.</text>
</comment>
<keyword evidence="1 5" id="KW-0846">Cobalamin</keyword>
<dbReference type="STRING" id="887062.HGR_03492"/>
<keyword evidence="8" id="KW-1185">Reference proteome</keyword>
<keyword evidence="2 5" id="KW-0456">Lyase</keyword>
<dbReference type="EC" id="4.3.1.7" evidence="5"/>
<dbReference type="Gene3D" id="3.40.50.11240">
    <property type="entry name" value="Ethanolamine ammonia-lyase light chain (EutC)"/>
    <property type="match status" value="1"/>
</dbReference>
<dbReference type="PIRSF" id="PIRSF018982">
    <property type="entry name" value="EutC"/>
    <property type="match status" value="1"/>
</dbReference>
<evidence type="ECO:0000256" key="4">
    <source>
        <dbReference type="ARBA" id="ARBA00024446"/>
    </source>
</evidence>
<dbReference type="Proteomes" id="UP000016368">
    <property type="component" value="Unassembled WGS sequence"/>
</dbReference>
<keyword evidence="4 5" id="KW-1283">Bacterial microcompartment</keyword>
<protein>
    <recommendedName>
        <fullName evidence="5">Ethanolamine ammonia-lyase small subunit</fullName>
        <shortName evidence="5">EAL small subunit</shortName>
        <ecNumber evidence="5">4.3.1.7</ecNumber>
    </recommendedName>
</protein>
<organism evidence="7 8">
    <name type="scientific">Hylemonella gracilis ATCC 19624</name>
    <dbReference type="NCBI Taxonomy" id="887062"/>
    <lineage>
        <taxon>Bacteria</taxon>
        <taxon>Pseudomonadati</taxon>
        <taxon>Pseudomonadota</taxon>
        <taxon>Betaproteobacteria</taxon>
        <taxon>Burkholderiales</taxon>
        <taxon>Comamonadaceae</taxon>
        <taxon>Hylemonella</taxon>
    </lineage>
</organism>
<dbReference type="PANTHER" id="PTHR39330:SF1">
    <property type="entry name" value="ETHANOLAMINE AMMONIA-LYASE SMALL SUBUNIT"/>
    <property type="match status" value="1"/>
</dbReference>
<evidence type="ECO:0000313" key="7">
    <source>
        <dbReference type="EMBL" id="EGI77962.1"/>
    </source>
</evidence>
<comment type="subcellular location">
    <subcellularLocation>
        <location evidence="5">Bacterial microcompartment</location>
    </subcellularLocation>
</comment>
<sequence length="296" mass="31166">MIPRRIESSDGQQSKGDPMNGKVVEFSSPSSSPDARGAEVGSADPWTDLRAHTAARIALGRVGAGLPTKELLSFGLAHAQARDAVHIQLDAAALAARLQTLGCETLTVRSAASDRATYLLRPDLGRRLNAEDASQLAAQARPEGCDLLLVVGDGLSSLAVERQAVPLIEAIRQLAPTDWTLGPVVIATQSRVALGDEVGALLQARMVAVLIGERPGLSSPDSLGIYLTWAPRPGRNDAQRNCISNVRPEGLPASAAAARLWWLCREARKLQLTGVDLKDRSDGLTLDAGGSAPVLS</sequence>
<feature type="region of interest" description="Disordered" evidence="6">
    <location>
        <begin position="1"/>
        <end position="44"/>
    </location>
</feature>
<evidence type="ECO:0000256" key="6">
    <source>
        <dbReference type="SAM" id="MobiDB-lite"/>
    </source>
</evidence>
<name>F3KQH9_9BURK</name>
<feature type="binding site" evidence="5">
    <location>
        <position position="192"/>
    </location>
    <ligand>
        <name>adenosylcob(III)alamin</name>
        <dbReference type="ChEBI" id="CHEBI:18408"/>
    </ligand>
</feature>
<dbReference type="GO" id="GO:0031471">
    <property type="term" value="C:ethanolamine degradation polyhedral organelle"/>
    <property type="evidence" value="ECO:0007669"/>
    <property type="project" value="UniProtKB-UniRule"/>
</dbReference>
<gene>
    <name evidence="5" type="primary">eutC</name>
    <name evidence="7" type="ORF">HGR_03492</name>
</gene>
<dbReference type="PANTHER" id="PTHR39330">
    <property type="entry name" value="ETHANOLAMINE AMMONIA-LYASE LIGHT CHAIN"/>
    <property type="match status" value="1"/>
</dbReference>
<dbReference type="eggNOG" id="COG4302">
    <property type="taxonomic scope" value="Bacteria"/>
</dbReference>
<proteinExistence type="inferred from homology"/>
<dbReference type="InterPro" id="IPR042255">
    <property type="entry name" value="EutC_N"/>
</dbReference>
<accession>F3KQH9</accession>
<dbReference type="Pfam" id="PF05985">
    <property type="entry name" value="EutC"/>
    <property type="match status" value="1"/>
</dbReference>
<evidence type="ECO:0000256" key="1">
    <source>
        <dbReference type="ARBA" id="ARBA00022628"/>
    </source>
</evidence>
<reference evidence="7 8" key="1">
    <citation type="journal article" date="2011" name="EMBO J.">
        <title>Structural diversity of bacterial flagellar motors.</title>
        <authorList>
            <person name="Chen S."/>
            <person name="Beeby M."/>
            <person name="Murphy G.E."/>
            <person name="Leadbetter J.R."/>
            <person name="Hendrixson D.R."/>
            <person name="Briegel A."/>
            <person name="Li Z."/>
            <person name="Shi J."/>
            <person name="Tocheva E.I."/>
            <person name="Muller A."/>
            <person name="Dobro M.J."/>
            <person name="Jensen G.J."/>
        </authorList>
    </citation>
    <scope>NUCLEOTIDE SEQUENCE [LARGE SCALE GENOMIC DNA]</scope>
    <source>
        <strain evidence="7 8">ATCC 19624</strain>
    </source>
</reference>
<evidence type="ECO:0000313" key="8">
    <source>
        <dbReference type="Proteomes" id="UP000016368"/>
    </source>
</evidence>
<dbReference type="HAMAP" id="MF_00601">
    <property type="entry name" value="EutC"/>
    <property type="match status" value="1"/>
</dbReference>
<comment type="caution">
    <text evidence="7">The sequence shown here is derived from an EMBL/GenBank/DDBJ whole genome shotgun (WGS) entry which is preliminary data.</text>
</comment>
<dbReference type="GO" id="GO:0046336">
    <property type="term" value="P:ethanolamine catabolic process"/>
    <property type="evidence" value="ECO:0007669"/>
    <property type="project" value="UniProtKB-UniRule"/>
</dbReference>
<dbReference type="UniPathway" id="UPA00560"/>
<evidence type="ECO:0000256" key="3">
    <source>
        <dbReference type="ARBA" id="ARBA00023285"/>
    </source>
</evidence>
<dbReference type="NCBIfam" id="NF003971">
    <property type="entry name" value="PRK05465.1"/>
    <property type="match status" value="1"/>
</dbReference>
<keyword evidence="3 5" id="KW-0170">Cobalt</keyword>
<dbReference type="EMBL" id="AEGR01000039">
    <property type="protein sequence ID" value="EGI77962.1"/>
    <property type="molecule type" value="Genomic_DNA"/>
</dbReference>
<dbReference type="AlphaFoldDB" id="F3KQH9"/>
<evidence type="ECO:0000256" key="2">
    <source>
        <dbReference type="ARBA" id="ARBA00023239"/>
    </source>
</evidence>
<comment type="cofactor">
    <cofactor evidence="5">
        <name>adenosylcob(III)alamin</name>
        <dbReference type="ChEBI" id="CHEBI:18408"/>
    </cofactor>
    <text evidence="5">Binds between the large and small subunits.</text>
</comment>
<dbReference type="InterPro" id="IPR009246">
    <property type="entry name" value="EutC"/>
</dbReference>
<dbReference type="GO" id="GO:0031419">
    <property type="term" value="F:cobalamin binding"/>
    <property type="evidence" value="ECO:0007669"/>
    <property type="project" value="UniProtKB-UniRule"/>
</dbReference>
<evidence type="ECO:0000256" key="5">
    <source>
        <dbReference type="HAMAP-Rule" id="MF_00601"/>
    </source>
</evidence>
<comment type="catalytic activity">
    <reaction evidence="5">
        <text>ethanolamine = acetaldehyde + NH4(+)</text>
        <dbReference type="Rhea" id="RHEA:15313"/>
        <dbReference type="ChEBI" id="CHEBI:15343"/>
        <dbReference type="ChEBI" id="CHEBI:28938"/>
        <dbReference type="ChEBI" id="CHEBI:57603"/>
        <dbReference type="EC" id="4.3.1.7"/>
    </reaction>
</comment>
<feature type="binding site" evidence="5">
    <location>
        <position position="213"/>
    </location>
    <ligand>
        <name>adenosylcob(III)alamin</name>
        <dbReference type="ChEBI" id="CHEBI:18408"/>
    </ligand>
</feature>
<dbReference type="Gene3D" id="1.10.30.40">
    <property type="entry name" value="Ethanolamine ammonia-lyase light chain (EutC), N-terminal domain"/>
    <property type="match status" value="1"/>
</dbReference>
<dbReference type="GO" id="GO:0008851">
    <property type="term" value="F:ethanolamine ammonia-lyase activity"/>
    <property type="evidence" value="ECO:0007669"/>
    <property type="project" value="UniProtKB-UniRule"/>
</dbReference>
<dbReference type="GO" id="GO:0009350">
    <property type="term" value="C:ethanolamine ammonia-lyase complex"/>
    <property type="evidence" value="ECO:0007669"/>
    <property type="project" value="UniProtKB-UniRule"/>
</dbReference>
<comment type="function">
    <text evidence="5">Catalyzes the deamination of various vicinal amino-alcohols to oxo compounds. Allows this organism to utilize ethanolamine as the sole source of nitrogen and carbon in the presence of external vitamin B12.</text>
</comment>
<comment type="pathway">
    <text evidence="5">Amine and polyamine degradation; ethanolamine degradation.</text>
</comment>
<feature type="binding site" evidence="5">
    <location>
        <position position="242"/>
    </location>
    <ligand>
        <name>adenosylcob(III)alamin</name>
        <dbReference type="ChEBI" id="CHEBI:18408"/>
    </ligand>
</feature>
<comment type="similarity">
    <text evidence="5">Belongs to the EutC family.</text>
</comment>
<dbReference type="InterPro" id="IPR042251">
    <property type="entry name" value="EutC_C"/>
</dbReference>